<dbReference type="InterPro" id="IPR027417">
    <property type="entry name" value="P-loop_NTPase"/>
</dbReference>
<protein>
    <recommendedName>
        <fullName evidence="1">Phosphoribulokinase/uridine kinase domain-containing protein</fullName>
    </recommendedName>
</protein>
<dbReference type="Gene3D" id="3.40.50.300">
    <property type="entry name" value="P-loop containing nucleotide triphosphate hydrolases"/>
    <property type="match status" value="1"/>
</dbReference>
<proteinExistence type="predicted"/>
<accession>A0A7S3EY34</accession>
<dbReference type="SUPFAM" id="SSF52540">
    <property type="entry name" value="P-loop containing nucleoside triphosphate hydrolases"/>
    <property type="match status" value="1"/>
</dbReference>
<feature type="domain" description="Phosphoribulokinase/uridine kinase" evidence="1">
    <location>
        <begin position="4"/>
        <end position="77"/>
    </location>
</feature>
<evidence type="ECO:0000259" key="1">
    <source>
        <dbReference type="Pfam" id="PF00485"/>
    </source>
</evidence>
<name>A0A7S3EY34_9EUKA</name>
<dbReference type="GO" id="GO:0016301">
    <property type="term" value="F:kinase activity"/>
    <property type="evidence" value="ECO:0007669"/>
    <property type="project" value="InterPro"/>
</dbReference>
<dbReference type="AlphaFoldDB" id="A0A7S3EY34"/>
<dbReference type="GO" id="GO:0005524">
    <property type="term" value="F:ATP binding"/>
    <property type="evidence" value="ECO:0007669"/>
    <property type="project" value="InterPro"/>
</dbReference>
<evidence type="ECO:0000313" key="2">
    <source>
        <dbReference type="EMBL" id="CAE0112673.1"/>
    </source>
</evidence>
<reference evidence="2" key="1">
    <citation type="submission" date="2021-01" db="EMBL/GenBank/DDBJ databases">
        <authorList>
            <person name="Corre E."/>
            <person name="Pelletier E."/>
            <person name="Niang G."/>
            <person name="Scheremetjew M."/>
            <person name="Finn R."/>
            <person name="Kale V."/>
            <person name="Holt S."/>
            <person name="Cochrane G."/>
            <person name="Meng A."/>
            <person name="Brown T."/>
            <person name="Cohen L."/>
        </authorList>
    </citation>
    <scope>NUCLEOTIDE SEQUENCE</scope>
    <source>
        <strain evidence="2">CCMP281</strain>
    </source>
</reference>
<gene>
    <name evidence="2" type="ORF">HERI1096_LOCUS13333</name>
</gene>
<dbReference type="Pfam" id="PF00485">
    <property type="entry name" value="PRK"/>
    <property type="match status" value="1"/>
</dbReference>
<dbReference type="PANTHER" id="PTHR10285">
    <property type="entry name" value="URIDINE KINASE"/>
    <property type="match status" value="1"/>
</dbReference>
<dbReference type="EMBL" id="HBHX01023979">
    <property type="protein sequence ID" value="CAE0112673.1"/>
    <property type="molecule type" value="Transcribed_RNA"/>
</dbReference>
<sequence>MIFHSEALRTRCDFRVFIDCDEDTRFMRRLARDTGSERDRTVTSVYDQWAAIVKPAHHLYIEPTKRHAHLVVPSTRVHADPTHLHRRQSLAVTLMTLNKEPTRAARVGPESEGSQEEVLSELPSLLLLQAYVRQWATGSTRSSPQTLRPAT</sequence>
<dbReference type="InterPro" id="IPR006083">
    <property type="entry name" value="PRK/URK"/>
</dbReference>
<organism evidence="2">
    <name type="scientific">Haptolina ericina</name>
    <dbReference type="NCBI Taxonomy" id="156174"/>
    <lineage>
        <taxon>Eukaryota</taxon>
        <taxon>Haptista</taxon>
        <taxon>Haptophyta</taxon>
        <taxon>Prymnesiophyceae</taxon>
        <taxon>Prymnesiales</taxon>
        <taxon>Prymnesiaceae</taxon>
        <taxon>Haptolina</taxon>
    </lineage>
</organism>